<proteinExistence type="inferred from homology"/>
<dbReference type="Gene3D" id="3.40.640.10">
    <property type="entry name" value="Type I PLP-dependent aspartate aminotransferase-like (Major domain)"/>
    <property type="match status" value="1"/>
</dbReference>
<keyword evidence="5 9" id="KW-0032">Aminotransferase</keyword>
<dbReference type="InterPro" id="IPR015421">
    <property type="entry name" value="PyrdxlP-dep_Trfase_major"/>
</dbReference>
<evidence type="ECO:0000256" key="3">
    <source>
        <dbReference type="ARBA" id="ARBA00007970"/>
    </source>
</evidence>
<dbReference type="InterPro" id="IPR004839">
    <property type="entry name" value="Aminotransferase_I/II_large"/>
</dbReference>
<dbReference type="InterPro" id="IPR050106">
    <property type="entry name" value="HistidinolP_aminotransfase"/>
</dbReference>
<dbReference type="PANTHER" id="PTHR43643">
    <property type="entry name" value="HISTIDINOL-PHOSPHATE AMINOTRANSFERASE 2"/>
    <property type="match status" value="1"/>
</dbReference>
<keyword evidence="6 9" id="KW-0808">Transferase</keyword>
<name>A0A0H4IB22_9GAMM</name>
<dbReference type="NCBIfam" id="TIGR01141">
    <property type="entry name" value="hisC"/>
    <property type="match status" value="1"/>
</dbReference>
<evidence type="ECO:0000256" key="5">
    <source>
        <dbReference type="ARBA" id="ARBA00022576"/>
    </source>
</evidence>
<accession>A0A0H4IB22</accession>
<evidence type="ECO:0000256" key="6">
    <source>
        <dbReference type="ARBA" id="ARBA00022679"/>
    </source>
</evidence>
<dbReference type="InterPro" id="IPR001917">
    <property type="entry name" value="Aminotrans_II_pyridoxalP_BS"/>
</dbReference>
<sequence length="374" mass="39660">MAIDYQSLAVSGVQALSPYQPGKPIAELARELGLNPADIIKLASNENPLGPSPKAVQAAQKAMGELCLYPDGNGFNLKQALAKRFTVETSQLTLGNGSNDLLEVIARCFASADDEVIYSQYAFAVYPIVTQAIGARGVCVPAQHWGHDLNAMAEAITDRTKLIFVANPNNPTGTVHGAKALKAFMDKVPARVLVVLDEAYCEYMQGEDDADGLVLLPDYPNLIVCRTFSKAWGLAALRIGYSISSAAIANILNRVRQPFNVGSVSLAAATAVLGDEAYLNEARRVNSDGLAQLGAAFEAMGLSYIPSTANFIAVDVGEHAMDVYQALLAHGVIVRPVAGYGMPRHLRVSVGLAKENARFIEALSQTLVASGQGA</sequence>
<evidence type="ECO:0000256" key="4">
    <source>
        <dbReference type="ARBA" id="ARBA00011738"/>
    </source>
</evidence>
<protein>
    <recommendedName>
        <fullName evidence="9">Histidinol-phosphate aminotransferase</fullName>
        <ecNumber evidence="9">2.6.1.9</ecNumber>
    </recommendedName>
    <alternativeName>
        <fullName evidence="9">Imidazole acetol-phosphate transaminase</fullName>
    </alternativeName>
</protein>
<comment type="subunit">
    <text evidence="4 9">Homodimer.</text>
</comment>
<organism evidence="11 12">
    <name type="scientific">Marinobacter psychrophilus</name>
    <dbReference type="NCBI Taxonomy" id="330734"/>
    <lineage>
        <taxon>Bacteria</taxon>
        <taxon>Pseudomonadati</taxon>
        <taxon>Pseudomonadota</taxon>
        <taxon>Gammaproteobacteria</taxon>
        <taxon>Pseudomonadales</taxon>
        <taxon>Marinobacteraceae</taxon>
        <taxon>Marinobacter</taxon>
    </lineage>
</organism>
<evidence type="ECO:0000256" key="2">
    <source>
        <dbReference type="ARBA" id="ARBA00005011"/>
    </source>
</evidence>
<evidence type="ECO:0000313" key="11">
    <source>
        <dbReference type="EMBL" id="AKO52237.1"/>
    </source>
</evidence>
<evidence type="ECO:0000256" key="9">
    <source>
        <dbReference type="HAMAP-Rule" id="MF_01023"/>
    </source>
</evidence>
<evidence type="ECO:0000256" key="1">
    <source>
        <dbReference type="ARBA" id="ARBA00001933"/>
    </source>
</evidence>
<reference evidence="11 12" key="1">
    <citation type="submission" date="2015-05" db="EMBL/GenBank/DDBJ databases">
        <title>Complete genome of Marinobacter psychrophilus strain 20041T isolated from sea-ice of the Canadian Basin.</title>
        <authorList>
            <person name="Song L."/>
            <person name="Ren L."/>
            <person name="Yu Y."/>
            <person name="Wang X."/>
        </authorList>
    </citation>
    <scope>NUCLEOTIDE SEQUENCE [LARGE SCALE GENOMIC DNA]</scope>
    <source>
        <strain evidence="11 12">20041</strain>
    </source>
</reference>
<evidence type="ECO:0000256" key="7">
    <source>
        <dbReference type="ARBA" id="ARBA00022898"/>
    </source>
</evidence>
<dbReference type="RefSeq" id="WP_048384948.1">
    <property type="nucleotide sequence ID" value="NZ_CP011494.1"/>
</dbReference>
<feature type="modified residue" description="N6-(pyridoxal phosphate)lysine" evidence="9">
    <location>
        <position position="230"/>
    </location>
</feature>
<dbReference type="CDD" id="cd00609">
    <property type="entry name" value="AAT_like"/>
    <property type="match status" value="1"/>
</dbReference>
<keyword evidence="9" id="KW-0368">Histidine biosynthesis</keyword>
<dbReference type="GO" id="GO:0000105">
    <property type="term" value="P:L-histidine biosynthetic process"/>
    <property type="evidence" value="ECO:0007669"/>
    <property type="project" value="UniProtKB-UniRule"/>
</dbReference>
<feature type="domain" description="Aminotransferase class I/classII large" evidence="10">
    <location>
        <begin position="38"/>
        <end position="363"/>
    </location>
</feature>
<evidence type="ECO:0000256" key="8">
    <source>
        <dbReference type="ARBA" id="ARBA00047481"/>
    </source>
</evidence>
<dbReference type="PATRIC" id="fig|330734.3.peg.1506"/>
<dbReference type="Gene3D" id="3.90.1150.10">
    <property type="entry name" value="Aspartate Aminotransferase, domain 1"/>
    <property type="match status" value="1"/>
</dbReference>
<dbReference type="EC" id="2.6.1.9" evidence="9"/>
<keyword evidence="7 9" id="KW-0663">Pyridoxal phosphate</keyword>
<dbReference type="AlphaFoldDB" id="A0A0H4IB22"/>
<evidence type="ECO:0000259" key="10">
    <source>
        <dbReference type="Pfam" id="PF00155"/>
    </source>
</evidence>
<dbReference type="GO" id="GO:0004400">
    <property type="term" value="F:histidinol-phosphate transaminase activity"/>
    <property type="evidence" value="ECO:0007669"/>
    <property type="project" value="UniProtKB-UniRule"/>
</dbReference>
<dbReference type="EMBL" id="CP011494">
    <property type="protein sequence ID" value="AKO52237.1"/>
    <property type="molecule type" value="Genomic_DNA"/>
</dbReference>
<dbReference type="UniPathway" id="UPA00031">
    <property type="reaction ID" value="UER00012"/>
</dbReference>
<dbReference type="SUPFAM" id="SSF53383">
    <property type="entry name" value="PLP-dependent transferases"/>
    <property type="match status" value="1"/>
</dbReference>
<comment type="similarity">
    <text evidence="3 9">Belongs to the class-II pyridoxal-phosphate-dependent aminotransferase family. Histidinol-phosphate aminotransferase subfamily.</text>
</comment>
<dbReference type="Proteomes" id="UP000036406">
    <property type="component" value="Chromosome"/>
</dbReference>
<dbReference type="STRING" id="330734.ABA45_07175"/>
<keyword evidence="9" id="KW-0028">Amino-acid biosynthesis</keyword>
<dbReference type="HAMAP" id="MF_01023">
    <property type="entry name" value="HisC_aminotrans_2"/>
    <property type="match status" value="1"/>
</dbReference>
<dbReference type="InterPro" id="IPR015424">
    <property type="entry name" value="PyrdxlP-dep_Trfase"/>
</dbReference>
<comment type="pathway">
    <text evidence="2 9">Amino-acid biosynthesis; L-histidine biosynthesis; L-histidine from 5-phospho-alpha-D-ribose 1-diphosphate: step 7/9.</text>
</comment>
<gene>
    <name evidence="9" type="primary">hisC</name>
    <name evidence="11" type="ORF">ABA45_07175</name>
</gene>
<evidence type="ECO:0000313" key="12">
    <source>
        <dbReference type="Proteomes" id="UP000036406"/>
    </source>
</evidence>
<dbReference type="InterPro" id="IPR015422">
    <property type="entry name" value="PyrdxlP-dep_Trfase_small"/>
</dbReference>
<dbReference type="Pfam" id="PF00155">
    <property type="entry name" value="Aminotran_1_2"/>
    <property type="match status" value="1"/>
</dbReference>
<dbReference type="KEGG" id="mpq:ABA45_07175"/>
<dbReference type="GO" id="GO:0030170">
    <property type="term" value="F:pyridoxal phosphate binding"/>
    <property type="evidence" value="ECO:0007669"/>
    <property type="project" value="InterPro"/>
</dbReference>
<dbReference type="InterPro" id="IPR005861">
    <property type="entry name" value="HisP_aminotrans"/>
</dbReference>
<keyword evidence="12" id="KW-1185">Reference proteome</keyword>
<dbReference type="PROSITE" id="PS00599">
    <property type="entry name" value="AA_TRANSFER_CLASS_2"/>
    <property type="match status" value="1"/>
</dbReference>
<comment type="cofactor">
    <cofactor evidence="1 9">
        <name>pyridoxal 5'-phosphate</name>
        <dbReference type="ChEBI" id="CHEBI:597326"/>
    </cofactor>
</comment>
<dbReference type="PANTHER" id="PTHR43643:SF3">
    <property type="entry name" value="HISTIDINOL-PHOSPHATE AMINOTRANSFERASE"/>
    <property type="match status" value="1"/>
</dbReference>
<comment type="catalytic activity">
    <reaction evidence="8 9">
        <text>L-histidinol phosphate + 2-oxoglutarate = 3-(imidazol-4-yl)-2-oxopropyl phosphate + L-glutamate</text>
        <dbReference type="Rhea" id="RHEA:23744"/>
        <dbReference type="ChEBI" id="CHEBI:16810"/>
        <dbReference type="ChEBI" id="CHEBI:29985"/>
        <dbReference type="ChEBI" id="CHEBI:57766"/>
        <dbReference type="ChEBI" id="CHEBI:57980"/>
        <dbReference type="EC" id="2.6.1.9"/>
    </reaction>
</comment>